<dbReference type="InterPro" id="IPR039298">
    <property type="entry name" value="ACOT13"/>
</dbReference>
<accession>A0ABD2ZDP6</accession>
<dbReference type="PANTHER" id="PTHR21660">
    <property type="entry name" value="THIOESTERASE SUPERFAMILY MEMBER-RELATED"/>
    <property type="match status" value="1"/>
</dbReference>
<dbReference type="Gene3D" id="3.10.129.10">
    <property type="entry name" value="Hotdog Thioesterase"/>
    <property type="match status" value="1"/>
</dbReference>
<dbReference type="EMBL" id="JBJUIK010000010">
    <property type="protein sequence ID" value="KAL3517119.1"/>
    <property type="molecule type" value="Genomic_DNA"/>
</dbReference>
<evidence type="ECO:0000256" key="2">
    <source>
        <dbReference type="SAM" id="MobiDB-lite"/>
    </source>
</evidence>
<name>A0ABD2ZDP6_9GENT</name>
<evidence type="ECO:0000313" key="5">
    <source>
        <dbReference type="Proteomes" id="UP001630127"/>
    </source>
</evidence>
<keyword evidence="5" id="KW-1185">Reference proteome</keyword>
<proteinExistence type="inferred from homology"/>
<dbReference type="InterPro" id="IPR006683">
    <property type="entry name" value="Thioestr_dom"/>
</dbReference>
<comment type="caution">
    <text evidence="4">The sequence shown here is derived from an EMBL/GenBank/DDBJ whole genome shotgun (WGS) entry which is preliminary data.</text>
</comment>
<dbReference type="Pfam" id="PF03061">
    <property type="entry name" value="4HBT"/>
    <property type="match status" value="1"/>
</dbReference>
<comment type="similarity">
    <text evidence="1">Belongs to the thioesterase PaaI family.</text>
</comment>
<gene>
    <name evidence="4" type="ORF">ACH5RR_024021</name>
</gene>
<reference evidence="4 5" key="1">
    <citation type="submission" date="2024-11" db="EMBL/GenBank/DDBJ databases">
        <title>A near-complete genome assembly of Cinchona calisaya.</title>
        <authorList>
            <person name="Lian D.C."/>
            <person name="Zhao X.W."/>
            <person name="Wei L."/>
        </authorList>
    </citation>
    <scope>NUCLEOTIDE SEQUENCE [LARGE SCALE GENOMIC DNA]</scope>
    <source>
        <tissue evidence="4">Nenye</tissue>
    </source>
</reference>
<evidence type="ECO:0000313" key="4">
    <source>
        <dbReference type="EMBL" id="KAL3517119.1"/>
    </source>
</evidence>
<evidence type="ECO:0000259" key="3">
    <source>
        <dbReference type="Pfam" id="PF03061"/>
    </source>
</evidence>
<dbReference type="Proteomes" id="UP001630127">
    <property type="component" value="Unassembled WGS sequence"/>
</dbReference>
<sequence length="180" mass="19176">MDKGKQPSSPTSLADDNPSISNDIVSEGLARIEKFFTDTRFSSPIPPNLSHTDAFSDLFRSCLKVQSTQRGKISCLVTVKLPILNLYGGMHGGAVASVAQLVSEACARTVVGKDKEVFLGELSTSYLSAAPNEAKVIVDGSVVRSGRNITVVAVEFKIEGSNKLVYSSRATLYHLPAASL</sequence>
<protein>
    <recommendedName>
        <fullName evidence="3">Thioesterase domain-containing protein</fullName>
    </recommendedName>
</protein>
<evidence type="ECO:0000256" key="1">
    <source>
        <dbReference type="ARBA" id="ARBA00008324"/>
    </source>
</evidence>
<dbReference type="AlphaFoldDB" id="A0ABD2ZDP6"/>
<dbReference type="PANTHER" id="PTHR21660:SF12">
    <property type="entry name" value="OS07G0462700 PROTEIN"/>
    <property type="match status" value="1"/>
</dbReference>
<organism evidence="4 5">
    <name type="scientific">Cinchona calisaya</name>
    <dbReference type="NCBI Taxonomy" id="153742"/>
    <lineage>
        <taxon>Eukaryota</taxon>
        <taxon>Viridiplantae</taxon>
        <taxon>Streptophyta</taxon>
        <taxon>Embryophyta</taxon>
        <taxon>Tracheophyta</taxon>
        <taxon>Spermatophyta</taxon>
        <taxon>Magnoliopsida</taxon>
        <taxon>eudicotyledons</taxon>
        <taxon>Gunneridae</taxon>
        <taxon>Pentapetalae</taxon>
        <taxon>asterids</taxon>
        <taxon>lamiids</taxon>
        <taxon>Gentianales</taxon>
        <taxon>Rubiaceae</taxon>
        <taxon>Cinchonoideae</taxon>
        <taxon>Cinchoneae</taxon>
        <taxon>Cinchona</taxon>
    </lineage>
</organism>
<dbReference type="CDD" id="cd03443">
    <property type="entry name" value="PaaI_thioesterase"/>
    <property type="match status" value="1"/>
</dbReference>
<feature type="domain" description="Thioesterase" evidence="3">
    <location>
        <begin position="87"/>
        <end position="162"/>
    </location>
</feature>
<feature type="region of interest" description="Disordered" evidence="2">
    <location>
        <begin position="1"/>
        <end position="20"/>
    </location>
</feature>
<dbReference type="SUPFAM" id="SSF54637">
    <property type="entry name" value="Thioesterase/thiol ester dehydrase-isomerase"/>
    <property type="match status" value="1"/>
</dbReference>
<dbReference type="InterPro" id="IPR029069">
    <property type="entry name" value="HotDog_dom_sf"/>
</dbReference>